<dbReference type="GO" id="GO:0016740">
    <property type="term" value="F:transferase activity"/>
    <property type="evidence" value="ECO:0007669"/>
    <property type="project" value="UniProtKB-KW"/>
</dbReference>
<evidence type="ECO:0000256" key="1">
    <source>
        <dbReference type="ARBA" id="ARBA00004752"/>
    </source>
</evidence>
<dbReference type="GO" id="GO:0009252">
    <property type="term" value="P:peptidoglycan biosynthetic process"/>
    <property type="evidence" value="ECO:0007669"/>
    <property type="project" value="UniProtKB-UniPathway"/>
</dbReference>
<feature type="active site" description="Nucleophile" evidence="7">
    <location>
        <position position="140"/>
    </location>
</feature>
<dbReference type="Pfam" id="PF03734">
    <property type="entry name" value="YkuD"/>
    <property type="match status" value="1"/>
</dbReference>
<dbReference type="CDD" id="cd16913">
    <property type="entry name" value="YkuD_like"/>
    <property type="match status" value="1"/>
</dbReference>
<dbReference type="RefSeq" id="WP_220661386.1">
    <property type="nucleotide sequence ID" value="NZ_CP069370.1"/>
</dbReference>
<dbReference type="UniPathway" id="UPA00219"/>
<dbReference type="GO" id="GO:0071555">
    <property type="term" value="P:cell wall organization"/>
    <property type="evidence" value="ECO:0007669"/>
    <property type="project" value="UniProtKB-UniRule"/>
</dbReference>
<evidence type="ECO:0000259" key="9">
    <source>
        <dbReference type="PROSITE" id="PS52029"/>
    </source>
</evidence>
<dbReference type="AlphaFoldDB" id="A0A8G0ZPM0"/>
<dbReference type="Proteomes" id="UP000826300">
    <property type="component" value="Chromosome"/>
</dbReference>
<evidence type="ECO:0000313" key="11">
    <source>
        <dbReference type="Proteomes" id="UP000826300"/>
    </source>
</evidence>
<evidence type="ECO:0000256" key="6">
    <source>
        <dbReference type="ARBA" id="ARBA00023316"/>
    </source>
</evidence>
<proteinExistence type="inferred from homology"/>
<evidence type="ECO:0000256" key="3">
    <source>
        <dbReference type="ARBA" id="ARBA00022679"/>
    </source>
</evidence>
<dbReference type="KEGG" id="nsm:JO391_15680"/>
<dbReference type="PANTHER" id="PTHR36699">
    <property type="entry name" value="LD-TRANSPEPTIDASE"/>
    <property type="match status" value="1"/>
</dbReference>
<keyword evidence="11" id="KW-1185">Reference proteome</keyword>
<dbReference type="EMBL" id="CP069370">
    <property type="protein sequence ID" value="QYZ69166.1"/>
    <property type="molecule type" value="Genomic_DNA"/>
</dbReference>
<dbReference type="PANTHER" id="PTHR36699:SF1">
    <property type="entry name" value="L,D-TRANSPEPTIDASE YAFK-RELATED"/>
    <property type="match status" value="1"/>
</dbReference>
<gene>
    <name evidence="10" type="ORF">JO391_15680</name>
</gene>
<evidence type="ECO:0000256" key="5">
    <source>
        <dbReference type="ARBA" id="ARBA00022984"/>
    </source>
</evidence>
<accession>A0A8G0ZPM0</accession>
<name>A0A8G0ZPM0_9RHOB</name>
<feature type="active site" description="Proton donor/acceptor" evidence="7">
    <location>
        <position position="124"/>
    </location>
</feature>
<dbReference type="GO" id="GO:0004180">
    <property type="term" value="F:carboxypeptidase activity"/>
    <property type="evidence" value="ECO:0007669"/>
    <property type="project" value="UniProtKB-ARBA"/>
</dbReference>
<dbReference type="Gene3D" id="2.40.440.10">
    <property type="entry name" value="L,D-transpeptidase catalytic domain-like"/>
    <property type="match status" value="1"/>
</dbReference>
<dbReference type="GO" id="GO:0008360">
    <property type="term" value="P:regulation of cell shape"/>
    <property type="evidence" value="ECO:0007669"/>
    <property type="project" value="UniProtKB-UniRule"/>
</dbReference>
<dbReference type="SUPFAM" id="SSF141523">
    <property type="entry name" value="L,D-transpeptidase catalytic domain-like"/>
    <property type="match status" value="1"/>
</dbReference>
<dbReference type="InterPro" id="IPR005490">
    <property type="entry name" value="LD_TPept_cat_dom"/>
</dbReference>
<protein>
    <submittedName>
        <fullName evidence="10">L,D-transpeptidase family protein</fullName>
    </submittedName>
</protein>
<evidence type="ECO:0000256" key="4">
    <source>
        <dbReference type="ARBA" id="ARBA00022960"/>
    </source>
</evidence>
<evidence type="ECO:0000313" key="10">
    <source>
        <dbReference type="EMBL" id="QYZ69166.1"/>
    </source>
</evidence>
<evidence type="ECO:0000256" key="2">
    <source>
        <dbReference type="ARBA" id="ARBA00005992"/>
    </source>
</evidence>
<dbReference type="PROSITE" id="PS52029">
    <property type="entry name" value="LD_TPASE"/>
    <property type="match status" value="1"/>
</dbReference>
<sequence length="165" mass="18288">MAFIARIFLVMALAVGLASCAPNKFQKYDGPAVTQVQVYKADRRMYLLHNGEVLESYDIELGGNPIGPKQFEGDMKTPEGTYHISHRNPNSRYYLSLGVSYPSAEDIAFAEANGKRAGGDIMIHGTNRDKRRAEDWTAGCIAVSNKEMREIYAMVKPGTPIVIFP</sequence>
<keyword evidence="3" id="KW-0808">Transferase</keyword>
<feature type="signal peptide" evidence="8">
    <location>
        <begin position="1"/>
        <end position="20"/>
    </location>
</feature>
<reference evidence="10" key="1">
    <citation type="submission" date="2021-02" db="EMBL/GenBank/DDBJ databases">
        <title>Rhodobacter shimadae sp. nov., an aerobic anoxygenic phototrophic bacterium isolated from a hot spring.</title>
        <authorList>
            <person name="Muramatsu S."/>
            <person name="Haruta S."/>
            <person name="Hirose S."/>
            <person name="Hanada S."/>
        </authorList>
    </citation>
    <scope>NUCLEOTIDE SEQUENCE</scope>
    <source>
        <strain evidence="10">N10</strain>
    </source>
</reference>
<keyword evidence="4 7" id="KW-0133">Cell shape</keyword>
<organism evidence="10 11">
    <name type="scientific">Neotabrizicola shimadae</name>
    <dbReference type="NCBI Taxonomy" id="2807096"/>
    <lineage>
        <taxon>Bacteria</taxon>
        <taxon>Pseudomonadati</taxon>
        <taxon>Pseudomonadota</taxon>
        <taxon>Alphaproteobacteria</taxon>
        <taxon>Rhodobacterales</taxon>
        <taxon>Paracoccaceae</taxon>
        <taxon>Neotabrizicola</taxon>
    </lineage>
</organism>
<keyword evidence="5 7" id="KW-0573">Peptidoglycan synthesis</keyword>
<comment type="pathway">
    <text evidence="1 7">Cell wall biogenesis; peptidoglycan biosynthesis.</text>
</comment>
<feature type="chain" id="PRO_5034552253" evidence="8">
    <location>
        <begin position="21"/>
        <end position="165"/>
    </location>
</feature>
<feature type="domain" description="L,D-TPase catalytic" evidence="9">
    <location>
        <begin position="34"/>
        <end position="164"/>
    </location>
</feature>
<evidence type="ECO:0000256" key="8">
    <source>
        <dbReference type="SAM" id="SignalP"/>
    </source>
</evidence>
<dbReference type="InterPro" id="IPR038063">
    <property type="entry name" value="Transpep_catalytic_dom"/>
</dbReference>
<comment type="similarity">
    <text evidence="2">Belongs to the YkuD family.</text>
</comment>
<evidence type="ECO:0000256" key="7">
    <source>
        <dbReference type="PROSITE-ProRule" id="PRU01373"/>
    </source>
</evidence>
<dbReference type="PROSITE" id="PS51257">
    <property type="entry name" value="PROKAR_LIPOPROTEIN"/>
    <property type="match status" value="1"/>
</dbReference>
<keyword evidence="8" id="KW-0732">Signal</keyword>
<keyword evidence="6 7" id="KW-0961">Cell wall biogenesis/degradation</keyword>